<dbReference type="Gene3D" id="1.10.225.10">
    <property type="entry name" value="Saposin-like"/>
    <property type="match status" value="1"/>
</dbReference>
<comment type="subcellular location">
    <subcellularLocation>
        <location evidence="2">Secreted</location>
    </subcellularLocation>
</comment>
<dbReference type="GO" id="GO:0061750">
    <property type="term" value="F:acid sphingomyelin phosphodiesterase activity"/>
    <property type="evidence" value="ECO:0007669"/>
    <property type="project" value="TreeGrafter"/>
</dbReference>
<keyword evidence="6" id="KW-0732">Signal</keyword>
<keyword evidence="8" id="KW-0862">Zinc</keyword>
<dbReference type="SMART" id="SM00741">
    <property type="entry name" value="SapB"/>
    <property type="match status" value="1"/>
</dbReference>
<keyword evidence="15" id="KW-1185">Reference proteome</keyword>
<evidence type="ECO:0000256" key="10">
    <source>
        <dbReference type="ARBA" id="ARBA00023180"/>
    </source>
</evidence>
<keyword evidence="5" id="KW-0479">Metal-binding</keyword>
<keyword evidence="10" id="KW-0325">Glycoprotein</keyword>
<evidence type="ECO:0000313" key="15">
    <source>
        <dbReference type="Proteomes" id="UP000014500"/>
    </source>
</evidence>
<evidence type="ECO:0000256" key="6">
    <source>
        <dbReference type="ARBA" id="ARBA00022729"/>
    </source>
</evidence>
<dbReference type="GO" id="GO:0016020">
    <property type="term" value="C:membrane"/>
    <property type="evidence" value="ECO:0007669"/>
    <property type="project" value="GOC"/>
</dbReference>
<dbReference type="OMA" id="HNVTVAM"/>
<dbReference type="PANTHER" id="PTHR10340">
    <property type="entry name" value="SPHINGOMYELIN PHOSPHODIESTERASE"/>
    <property type="match status" value="1"/>
</dbReference>
<keyword evidence="9" id="KW-1015">Disulfide bond</keyword>
<dbReference type="Pfam" id="PF19272">
    <property type="entry name" value="ASMase_C"/>
    <property type="match status" value="1"/>
</dbReference>
<evidence type="ECO:0000256" key="5">
    <source>
        <dbReference type="ARBA" id="ARBA00022723"/>
    </source>
</evidence>
<evidence type="ECO:0000256" key="2">
    <source>
        <dbReference type="ARBA" id="ARBA00004613"/>
    </source>
</evidence>
<evidence type="ECO:0000256" key="7">
    <source>
        <dbReference type="ARBA" id="ARBA00022801"/>
    </source>
</evidence>
<keyword evidence="7" id="KW-0378">Hydrolase</keyword>
<dbReference type="GO" id="GO:0016798">
    <property type="term" value="F:hydrolase activity, acting on glycosyl bonds"/>
    <property type="evidence" value="ECO:0007669"/>
    <property type="project" value="UniProtKB-KW"/>
</dbReference>
<dbReference type="InterPro" id="IPR029052">
    <property type="entry name" value="Metallo-depent_PP-like"/>
</dbReference>
<name>T1IYT3_STRMM</name>
<dbReference type="GO" id="GO:0006685">
    <property type="term" value="P:sphingomyelin catabolic process"/>
    <property type="evidence" value="ECO:0007669"/>
    <property type="project" value="TreeGrafter"/>
</dbReference>
<dbReference type="AlphaFoldDB" id="T1IYT3"/>
<dbReference type="EnsemblMetazoa" id="SMAR006401-RA">
    <property type="protein sequence ID" value="SMAR006401-PA"/>
    <property type="gene ID" value="SMAR006401"/>
</dbReference>
<accession>T1IYT3</accession>
<proteinExistence type="inferred from homology"/>
<dbReference type="Gene3D" id="3.60.21.10">
    <property type="match status" value="1"/>
</dbReference>
<dbReference type="EMBL" id="AFFK01020350">
    <property type="status" value="NOT_ANNOTATED_CDS"/>
    <property type="molecule type" value="Genomic_DNA"/>
</dbReference>
<dbReference type="FunFam" id="3.60.21.10:FF:000077">
    <property type="entry name" value="Sphingomyelin phosphodiesterase"/>
    <property type="match status" value="1"/>
</dbReference>
<comment type="cofactor">
    <cofactor evidence="1">
        <name>Zn(2+)</name>
        <dbReference type="ChEBI" id="CHEBI:29105"/>
    </cofactor>
</comment>
<sequence length="707" mass="81579">MLCSLFSIFDNYQQKENLWPRTLVYRCDTTTVPTPIRHINIRRIRDKAKPLNLIPFSFITTTNYLICTIHTPMKMHRIWLLLIFHCIFRTCDGGPFWMFKNAPTPIESTNVPSSFYDNSDRLIYFESDTNQGNSIKESRTGPTPRERTLPLFLVRFLSIFELNRVVRELETSSMSSVSCFVCKWGIGILRYLLAAGATENDIASKVETFCIDLHIESERVCKGVVETFKHEILHVLAKTNFTLIEICAVIVGESCGESTPDLNWTVSFTPVPKPPVVNVPLPKPGAPVLRVLHLSDTHFDMYYKEGADAECGEPLCCRMGDKIMNGSRAAGKWGDYRKCDTPLRTIESMFEHIAKNFKLDYILWTGDLPPHDIWNQSRTDQIYVLKQTTKLFMKYFPNVPIFPALGNHEGAPVNSFPPPFVKGNDSIAWLYDELIDAWGNWLPNYTTPTIRKGAFYSVLVSPGFRIISLNLNYCNNRNWWLLLNTTDPAEELQWLIYELQYAEFKKEKVHIIGHIPPGMEDCIKIWSANYYKIINRFESTIASQFFGHTHMDEFEIFYDEVDVTRPTNLAYVGPSVTPYVGLNPAFRIYTIDGLYTNSSYAVLDHENYMMDLESANKNGTASWFKLYSAKDSYRMNSMQPTDWDKLVKQMVADDTIFQRYYKYYHRASSAFPTCDQKCKHQLLCAVISGKSHDPSQCYHLRKLLYKT</sequence>
<dbReference type="GO" id="GO:0046872">
    <property type="term" value="F:metal ion binding"/>
    <property type="evidence" value="ECO:0007669"/>
    <property type="project" value="UniProtKB-KW"/>
</dbReference>
<comment type="catalytic activity">
    <reaction evidence="12">
        <text>a sphingomyelin + H2O = phosphocholine + an N-acylsphing-4-enine + H(+)</text>
        <dbReference type="Rhea" id="RHEA:19253"/>
        <dbReference type="ChEBI" id="CHEBI:15377"/>
        <dbReference type="ChEBI" id="CHEBI:15378"/>
        <dbReference type="ChEBI" id="CHEBI:17636"/>
        <dbReference type="ChEBI" id="CHEBI:52639"/>
        <dbReference type="ChEBI" id="CHEBI:295975"/>
        <dbReference type="EC" id="3.1.4.12"/>
    </reaction>
    <physiologicalReaction direction="left-to-right" evidence="12">
        <dbReference type="Rhea" id="RHEA:19254"/>
    </physiologicalReaction>
</comment>
<evidence type="ECO:0000256" key="8">
    <source>
        <dbReference type="ARBA" id="ARBA00022833"/>
    </source>
</evidence>
<dbReference type="InterPro" id="IPR011001">
    <property type="entry name" value="Saposin-like"/>
</dbReference>
<dbReference type="SUPFAM" id="SSF47862">
    <property type="entry name" value="Saposin"/>
    <property type="match status" value="1"/>
</dbReference>
<organism evidence="14 15">
    <name type="scientific">Strigamia maritima</name>
    <name type="common">European centipede</name>
    <name type="synonym">Geophilus maritimus</name>
    <dbReference type="NCBI Taxonomy" id="126957"/>
    <lineage>
        <taxon>Eukaryota</taxon>
        <taxon>Metazoa</taxon>
        <taxon>Ecdysozoa</taxon>
        <taxon>Arthropoda</taxon>
        <taxon>Myriapoda</taxon>
        <taxon>Chilopoda</taxon>
        <taxon>Pleurostigmophora</taxon>
        <taxon>Geophilomorpha</taxon>
        <taxon>Linotaeniidae</taxon>
        <taxon>Strigamia</taxon>
    </lineage>
</organism>
<dbReference type="PhylomeDB" id="T1IYT3"/>
<dbReference type="STRING" id="126957.T1IYT3"/>
<dbReference type="HOGENOM" id="CLU_014743_3_0_1"/>
<dbReference type="PROSITE" id="PS50015">
    <property type="entry name" value="SAP_B"/>
    <property type="match status" value="1"/>
</dbReference>
<dbReference type="InterPro" id="IPR004843">
    <property type="entry name" value="Calcineurin-like_PHP"/>
</dbReference>
<feature type="domain" description="Saposin B-type" evidence="13">
    <location>
        <begin position="175"/>
        <end position="259"/>
    </location>
</feature>
<keyword evidence="11" id="KW-0326">Glycosidase</keyword>
<evidence type="ECO:0000256" key="3">
    <source>
        <dbReference type="ARBA" id="ARBA00008234"/>
    </source>
</evidence>
<evidence type="ECO:0000256" key="12">
    <source>
        <dbReference type="ARBA" id="ARBA00047268"/>
    </source>
</evidence>
<dbReference type="GO" id="GO:0046513">
    <property type="term" value="P:ceramide biosynthetic process"/>
    <property type="evidence" value="ECO:0007669"/>
    <property type="project" value="UniProtKB-ARBA"/>
</dbReference>
<evidence type="ECO:0000259" key="13">
    <source>
        <dbReference type="PROSITE" id="PS50015"/>
    </source>
</evidence>
<evidence type="ECO:0000256" key="11">
    <source>
        <dbReference type="ARBA" id="ARBA00023295"/>
    </source>
</evidence>
<dbReference type="InterPro" id="IPR008139">
    <property type="entry name" value="SaposinB_dom"/>
</dbReference>
<comment type="similarity">
    <text evidence="3">Belongs to the acid sphingomyelinase family.</text>
</comment>
<dbReference type="PANTHER" id="PTHR10340:SF34">
    <property type="entry name" value="SPHINGOMYELIN PHOSPHODIESTERASE"/>
    <property type="match status" value="1"/>
</dbReference>
<dbReference type="InterPro" id="IPR045473">
    <property type="entry name" value="ASM_C"/>
</dbReference>
<evidence type="ECO:0000256" key="9">
    <source>
        <dbReference type="ARBA" id="ARBA00023157"/>
    </source>
</evidence>
<dbReference type="Proteomes" id="UP000014500">
    <property type="component" value="Unassembled WGS sequence"/>
</dbReference>
<dbReference type="InterPro" id="IPR041805">
    <property type="entry name" value="ASMase/PPN1_MPP"/>
</dbReference>
<reference evidence="15" key="1">
    <citation type="submission" date="2011-05" db="EMBL/GenBank/DDBJ databases">
        <authorList>
            <person name="Richards S.R."/>
            <person name="Qu J."/>
            <person name="Jiang H."/>
            <person name="Jhangiani S.N."/>
            <person name="Agravi P."/>
            <person name="Goodspeed R."/>
            <person name="Gross S."/>
            <person name="Mandapat C."/>
            <person name="Jackson L."/>
            <person name="Mathew T."/>
            <person name="Pu L."/>
            <person name="Thornton R."/>
            <person name="Saada N."/>
            <person name="Wilczek-Boney K.B."/>
            <person name="Lee S."/>
            <person name="Kovar C."/>
            <person name="Wu Y."/>
            <person name="Scherer S.E."/>
            <person name="Worley K.C."/>
            <person name="Muzny D.M."/>
            <person name="Gibbs R."/>
        </authorList>
    </citation>
    <scope>NUCLEOTIDE SEQUENCE</scope>
    <source>
        <strain evidence="15">Brora</strain>
    </source>
</reference>
<dbReference type="SUPFAM" id="SSF56300">
    <property type="entry name" value="Metallo-dependent phosphatases"/>
    <property type="match status" value="1"/>
</dbReference>
<evidence type="ECO:0000256" key="4">
    <source>
        <dbReference type="ARBA" id="ARBA00022525"/>
    </source>
</evidence>
<reference evidence="14" key="2">
    <citation type="submission" date="2015-02" db="UniProtKB">
        <authorList>
            <consortium name="EnsemblMetazoa"/>
        </authorList>
    </citation>
    <scope>IDENTIFICATION</scope>
</reference>
<evidence type="ECO:0000313" key="14">
    <source>
        <dbReference type="EnsemblMetazoa" id="SMAR006401-PA"/>
    </source>
</evidence>
<dbReference type="Pfam" id="PF00149">
    <property type="entry name" value="Metallophos"/>
    <property type="match status" value="1"/>
</dbReference>
<dbReference type="eggNOG" id="KOG3770">
    <property type="taxonomic scope" value="Eukaryota"/>
</dbReference>
<evidence type="ECO:0000256" key="1">
    <source>
        <dbReference type="ARBA" id="ARBA00001947"/>
    </source>
</evidence>
<dbReference type="GO" id="GO:0005615">
    <property type="term" value="C:extracellular space"/>
    <property type="evidence" value="ECO:0007669"/>
    <property type="project" value="TreeGrafter"/>
</dbReference>
<dbReference type="CDD" id="cd00842">
    <property type="entry name" value="MPP_ASMase"/>
    <property type="match status" value="1"/>
</dbReference>
<protein>
    <recommendedName>
        <fullName evidence="13">Saposin B-type domain-containing protein</fullName>
    </recommendedName>
</protein>
<dbReference type="GO" id="GO:0005764">
    <property type="term" value="C:lysosome"/>
    <property type="evidence" value="ECO:0007669"/>
    <property type="project" value="TreeGrafter"/>
</dbReference>
<keyword evidence="4" id="KW-0964">Secreted</keyword>